<dbReference type="InterPro" id="IPR002347">
    <property type="entry name" value="SDR_fam"/>
</dbReference>
<comment type="caution">
    <text evidence="5">The sequence shown here is derived from an EMBL/GenBank/DDBJ whole genome shotgun (WGS) entry which is preliminary data.</text>
</comment>
<dbReference type="CDD" id="cd05233">
    <property type="entry name" value="SDR_c"/>
    <property type="match status" value="1"/>
</dbReference>
<evidence type="ECO:0000256" key="3">
    <source>
        <dbReference type="RuleBase" id="RU000363"/>
    </source>
</evidence>
<protein>
    <submittedName>
        <fullName evidence="5">SDR family oxidoreductase</fullName>
    </submittedName>
</protein>
<evidence type="ECO:0000256" key="2">
    <source>
        <dbReference type="ARBA" id="ARBA00023002"/>
    </source>
</evidence>
<evidence type="ECO:0000313" key="5">
    <source>
        <dbReference type="EMBL" id="GAA3794511.1"/>
    </source>
</evidence>
<dbReference type="SUPFAM" id="SSF51735">
    <property type="entry name" value="NAD(P)-binding Rossmann-fold domains"/>
    <property type="match status" value="1"/>
</dbReference>
<dbReference type="Gene3D" id="3.40.50.720">
    <property type="entry name" value="NAD(P)-binding Rossmann-like Domain"/>
    <property type="match status" value="1"/>
</dbReference>
<dbReference type="InterPro" id="IPR020904">
    <property type="entry name" value="Sc_DH/Rdtase_CS"/>
</dbReference>
<keyword evidence="6" id="KW-1185">Reference proteome</keyword>
<dbReference type="PRINTS" id="PR00080">
    <property type="entry name" value="SDRFAMILY"/>
</dbReference>
<keyword evidence="2" id="KW-0560">Oxidoreductase</keyword>
<gene>
    <name evidence="5" type="ORF">GCM10022380_09310</name>
</gene>
<evidence type="ECO:0000313" key="6">
    <source>
        <dbReference type="Proteomes" id="UP001501624"/>
    </source>
</evidence>
<dbReference type="EMBL" id="BAABCM010000001">
    <property type="protein sequence ID" value="GAA3794511.1"/>
    <property type="molecule type" value="Genomic_DNA"/>
</dbReference>
<dbReference type="PANTHER" id="PTHR24322">
    <property type="entry name" value="PKSB"/>
    <property type="match status" value="1"/>
</dbReference>
<dbReference type="Proteomes" id="UP001501624">
    <property type="component" value="Unassembled WGS sequence"/>
</dbReference>
<dbReference type="PANTHER" id="PTHR24322:SF736">
    <property type="entry name" value="RETINOL DEHYDROGENASE 10"/>
    <property type="match status" value="1"/>
</dbReference>
<organism evidence="5 6">
    <name type="scientific">Amycolatopsis tucumanensis</name>
    <dbReference type="NCBI Taxonomy" id="401106"/>
    <lineage>
        <taxon>Bacteria</taxon>
        <taxon>Bacillati</taxon>
        <taxon>Actinomycetota</taxon>
        <taxon>Actinomycetes</taxon>
        <taxon>Pseudonocardiales</taxon>
        <taxon>Pseudonocardiaceae</taxon>
        <taxon>Amycolatopsis</taxon>
    </lineage>
</organism>
<reference evidence="6" key="1">
    <citation type="journal article" date="2019" name="Int. J. Syst. Evol. Microbiol.">
        <title>The Global Catalogue of Microorganisms (GCM) 10K type strain sequencing project: providing services to taxonomists for standard genome sequencing and annotation.</title>
        <authorList>
            <consortium name="The Broad Institute Genomics Platform"/>
            <consortium name="The Broad Institute Genome Sequencing Center for Infectious Disease"/>
            <person name="Wu L."/>
            <person name="Ma J."/>
        </authorList>
    </citation>
    <scope>NUCLEOTIDE SEQUENCE [LARGE SCALE GENOMIC DNA]</scope>
    <source>
        <strain evidence="6">JCM 17017</strain>
    </source>
</reference>
<dbReference type="SMART" id="SM00822">
    <property type="entry name" value="PKS_KR"/>
    <property type="match status" value="1"/>
</dbReference>
<dbReference type="NCBIfam" id="NF005878">
    <property type="entry name" value="PRK07825.1"/>
    <property type="match status" value="1"/>
</dbReference>
<dbReference type="InterPro" id="IPR036291">
    <property type="entry name" value="NAD(P)-bd_dom_sf"/>
</dbReference>
<proteinExistence type="inferred from homology"/>
<name>A0ABP7HMM2_9PSEU</name>
<feature type="domain" description="Ketoreductase" evidence="4">
    <location>
        <begin position="11"/>
        <end position="190"/>
    </location>
</feature>
<dbReference type="InterPro" id="IPR057326">
    <property type="entry name" value="KR_dom"/>
</dbReference>
<comment type="similarity">
    <text evidence="1 3">Belongs to the short-chain dehydrogenases/reductases (SDR) family.</text>
</comment>
<accession>A0ABP7HMM2</accession>
<dbReference type="PRINTS" id="PR00081">
    <property type="entry name" value="GDHRDH"/>
</dbReference>
<sequence>MARKTIDLRGEVVAITGGARGIGLATATRLTRLGATVAIGDIDEPRVKAAGEDLGLTVHSRLDVTDPRSFEEFLDRVERELGPLDVLVNNAGIMPVGQLTDEPDEVTRRILDINVFGVIVGSRLAARRMAPRRRGHVINIASLAGETFLPGLATYSGSKAAVVGFTESARRELRRSGVCFSAVLPTFTDTELSAGTPGTRGMRNAAPEDIAEAIAALITKPRPEVRVTRAAGLMSASQRYLPRRVNDAVFRLGGMYEAFTSKVDTEHRRAYEERARATR</sequence>
<dbReference type="RefSeq" id="WP_237336542.1">
    <property type="nucleotide sequence ID" value="NZ_BAABCM010000001.1"/>
</dbReference>
<evidence type="ECO:0000259" key="4">
    <source>
        <dbReference type="SMART" id="SM00822"/>
    </source>
</evidence>
<dbReference type="Pfam" id="PF00106">
    <property type="entry name" value="adh_short"/>
    <property type="match status" value="1"/>
</dbReference>
<dbReference type="PROSITE" id="PS00061">
    <property type="entry name" value="ADH_SHORT"/>
    <property type="match status" value="1"/>
</dbReference>
<evidence type="ECO:0000256" key="1">
    <source>
        <dbReference type="ARBA" id="ARBA00006484"/>
    </source>
</evidence>